<proteinExistence type="predicted"/>
<comment type="caution">
    <text evidence="4">The sequence shown here is derived from an EMBL/GenBank/DDBJ whole genome shotgun (WGS) entry which is preliminary data.</text>
</comment>
<keyword evidence="2" id="KW-0012">Acyltransferase</keyword>
<protein>
    <submittedName>
        <fullName evidence="4">GNAT family N-acetyltransferase</fullName>
    </submittedName>
</protein>
<organism evidence="4 5">
    <name type="scientific">Pseudomonas chlororaphis subsp. aurantiaca</name>
    <dbReference type="NCBI Taxonomy" id="86192"/>
    <lineage>
        <taxon>Bacteria</taxon>
        <taxon>Pseudomonadati</taxon>
        <taxon>Pseudomonadota</taxon>
        <taxon>Gammaproteobacteria</taxon>
        <taxon>Pseudomonadales</taxon>
        <taxon>Pseudomonadaceae</taxon>
        <taxon>Pseudomonas</taxon>
    </lineage>
</organism>
<evidence type="ECO:0000256" key="1">
    <source>
        <dbReference type="ARBA" id="ARBA00022679"/>
    </source>
</evidence>
<keyword evidence="1" id="KW-0808">Transferase</keyword>
<dbReference type="InterPro" id="IPR000182">
    <property type="entry name" value="GNAT_dom"/>
</dbReference>
<dbReference type="GO" id="GO:0005737">
    <property type="term" value="C:cytoplasm"/>
    <property type="evidence" value="ECO:0007669"/>
    <property type="project" value="TreeGrafter"/>
</dbReference>
<dbReference type="GO" id="GO:0008999">
    <property type="term" value="F:protein-N-terminal-alanine acetyltransferase activity"/>
    <property type="evidence" value="ECO:0007669"/>
    <property type="project" value="TreeGrafter"/>
</dbReference>
<evidence type="ECO:0000259" key="3">
    <source>
        <dbReference type="PROSITE" id="PS51186"/>
    </source>
</evidence>
<evidence type="ECO:0000313" key="4">
    <source>
        <dbReference type="EMBL" id="MBU4636571.1"/>
    </source>
</evidence>
<dbReference type="EMBL" id="JAEEFW010000010">
    <property type="protein sequence ID" value="MBU4636571.1"/>
    <property type="molecule type" value="Genomic_DNA"/>
</dbReference>
<dbReference type="Pfam" id="PF13302">
    <property type="entry name" value="Acetyltransf_3"/>
    <property type="match status" value="1"/>
</dbReference>
<dbReference type="PANTHER" id="PTHR43792:SF8">
    <property type="entry name" value="[RIBOSOMAL PROTEIN US5]-ALANINE N-ACETYLTRANSFERASE"/>
    <property type="match status" value="1"/>
</dbReference>
<sequence length="170" mass="18751">MQSFKVRELSHTDTEALLAFETRNREWFESHIKARAPAFYSLQGVAEHIEDYLAGFAAGTWHPLVIEDCSGTIIGRANLKNIDSAQGSAEVGYRIAQSACGQGLATQALRHLIQQARTRWQLTQLVAYVYKENLGSTKVVERCGFLLEPSAEGGVGDGKAGDKRRFVLPI</sequence>
<dbReference type="PANTHER" id="PTHR43792">
    <property type="entry name" value="GNAT FAMILY, PUTATIVE (AFU_ORTHOLOGUE AFUA_3G00765)-RELATED-RELATED"/>
    <property type="match status" value="1"/>
</dbReference>
<dbReference type="AlphaFoldDB" id="A0AAJ0ZPL5"/>
<feature type="domain" description="N-acetyltransferase" evidence="3">
    <location>
        <begin position="4"/>
        <end position="170"/>
    </location>
</feature>
<name>A0AAJ0ZPL5_9PSED</name>
<dbReference type="Proteomes" id="UP000787568">
    <property type="component" value="Unassembled WGS sequence"/>
</dbReference>
<gene>
    <name evidence="4" type="ORF">I8747_27530</name>
</gene>
<evidence type="ECO:0000256" key="2">
    <source>
        <dbReference type="ARBA" id="ARBA00023315"/>
    </source>
</evidence>
<accession>A0AAJ0ZPL5</accession>
<dbReference type="RefSeq" id="WP_216311467.1">
    <property type="nucleotide sequence ID" value="NZ_JAEEFW010000010.1"/>
</dbReference>
<reference evidence="4" key="1">
    <citation type="submission" date="2020-12" db="EMBL/GenBank/DDBJ databases">
        <title>Generalized mutagenesis with transposon Tn5. A laboratory procedure for the identification of genes responsible for a bacterial phenotype and its regulation, illustrated with phenazine production in Pseudomonas chlororaphis.</title>
        <authorList>
            <person name="Muzio F."/>
            <person name="Sobrero P."/>
            <person name="Agaras B."/>
            <person name="Valverde C."/>
        </authorList>
    </citation>
    <scope>NUCLEOTIDE SEQUENCE</scope>
    <source>
        <strain evidence="4">SMMP3</strain>
    </source>
</reference>
<dbReference type="PROSITE" id="PS51186">
    <property type="entry name" value="GNAT"/>
    <property type="match status" value="1"/>
</dbReference>
<evidence type="ECO:0000313" key="5">
    <source>
        <dbReference type="Proteomes" id="UP000787568"/>
    </source>
</evidence>
<dbReference type="InterPro" id="IPR051531">
    <property type="entry name" value="N-acetyltransferase"/>
</dbReference>